<gene>
    <name evidence="1" type="ORF">QM012_003612</name>
</gene>
<dbReference type="EMBL" id="JASGXD010000017">
    <property type="protein sequence ID" value="KAK6000366.1"/>
    <property type="molecule type" value="Genomic_DNA"/>
</dbReference>
<evidence type="ECO:0008006" key="3">
    <source>
        <dbReference type="Google" id="ProtNLM"/>
    </source>
</evidence>
<reference evidence="1 2" key="1">
    <citation type="submission" date="2023-11" db="EMBL/GenBank/DDBJ databases">
        <title>Draft genome sequence and annotation of the polyextremotolerant black yeast-like fungus Aureobasidium pullulans NRRL 62042.</title>
        <authorList>
            <person name="Dielentheis-Frenken M.R.E."/>
            <person name="Wibberg D."/>
            <person name="Blank L.M."/>
            <person name="Tiso T."/>
        </authorList>
    </citation>
    <scope>NUCLEOTIDE SEQUENCE [LARGE SCALE GENOMIC DNA]</scope>
    <source>
        <strain evidence="1 2">NRRL 62042</strain>
    </source>
</reference>
<accession>A0ABR0T8U8</accession>
<protein>
    <recommendedName>
        <fullName evidence="3">Fungal N-terminal domain-containing protein</fullName>
    </recommendedName>
</protein>
<keyword evidence="2" id="KW-1185">Reference proteome</keyword>
<proteinExistence type="predicted"/>
<sequence>MSFGWSIGDVLLLAQYSWKVYESFADGSLNATNEYDRFKREYRQIITCLERLADVSPDLASLAGFDETFGDTIKFIDKHRLLTAKSTRPLITLLPQTSSRLRDFLDQFGRGYQTATWPIYREEAEKLHGQLDRVVAIATLHATTTTLKNTQGIERQSEDIMRAVKSLSDKVNFVLKRIAPTSFTSTSDIDLEYLTTLSHTTISQLDSSRQVVASLNRRESPEDMLRLLHQFSQKMEYLIMRDSRGVRPTARSQTTNSQGPVTTEQIVPVLQLLDSARTVADTALGLPRTQSRAQERSASASLEARVDDWDVFSQWLKWHMLHNVSPEMIQSDRTTRPTINASMNESPPTSPGALEAPHQHLTGQYRDISPSIVGSLLPEPVWTPGTEAFSTPGTIFTSASSQRRFSSIDLGSAYTEEVTHLASTTWPVSILLENKRTFDALLEILVSPDGTVEKLRSKTRDQKFTLYHVPSGGSNRANAFIPWIDNSRVHKASINEARLQFKGSHQVIVKDEKTHRSTIYNTRPVYRFNETEDLLNVQEQLLGKSVVATFDVVRVSTRASQDHCASETLRILEDVERQRSLLYYAHKMPSKSATTNPGFIEWSLNDFEEIKKEGRKKIRLTFSRRDSLPRRSTIGSIDSVLSHDSTSSEDPQTNIKHRIKAIDCEFYDQEDREAFEELCKPSSAPIFRMPFRPRDLGIGSPMTELSLGPPLAELEG</sequence>
<dbReference type="Proteomes" id="UP001341245">
    <property type="component" value="Unassembled WGS sequence"/>
</dbReference>
<comment type="caution">
    <text evidence="1">The sequence shown here is derived from an EMBL/GenBank/DDBJ whole genome shotgun (WGS) entry which is preliminary data.</text>
</comment>
<organism evidence="1 2">
    <name type="scientific">Aureobasidium pullulans</name>
    <name type="common">Black yeast</name>
    <name type="synonym">Pullularia pullulans</name>
    <dbReference type="NCBI Taxonomy" id="5580"/>
    <lineage>
        <taxon>Eukaryota</taxon>
        <taxon>Fungi</taxon>
        <taxon>Dikarya</taxon>
        <taxon>Ascomycota</taxon>
        <taxon>Pezizomycotina</taxon>
        <taxon>Dothideomycetes</taxon>
        <taxon>Dothideomycetidae</taxon>
        <taxon>Dothideales</taxon>
        <taxon>Saccotheciaceae</taxon>
        <taxon>Aureobasidium</taxon>
    </lineage>
</organism>
<name>A0ABR0T8U8_AURPU</name>
<evidence type="ECO:0000313" key="2">
    <source>
        <dbReference type="Proteomes" id="UP001341245"/>
    </source>
</evidence>
<evidence type="ECO:0000313" key="1">
    <source>
        <dbReference type="EMBL" id="KAK6000366.1"/>
    </source>
</evidence>